<organism evidence="1 2">
    <name type="scientific">Caballeronia humi</name>
    <dbReference type="NCBI Taxonomy" id="326474"/>
    <lineage>
        <taxon>Bacteria</taxon>
        <taxon>Pseudomonadati</taxon>
        <taxon>Pseudomonadota</taxon>
        <taxon>Betaproteobacteria</taxon>
        <taxon>Burkholderiales</taxon>
        <taxon>Burkholderiaceae</taxon>
        <taxon>Caballeronia</taxon>
    </lineage>
</organism>
<gene>
    <name evidence="1" type="ORF">AWB65_05171</name>
</gene>
<dbReference type="Proteomes" id="UP000054977">
    <property type="component" value="Unassembled WGS sequence"/>
</dbReference>
<name>A0A158IP67_9BURK</name>
<dbReference type="STRING" id="326474.AWB65_05171"/>
<dbReference type="EMBL" id="FCNW02000039">
    <property type="protein sequence ID" value="SAL58337.1"/>
    <property type="molecule type" value="Genomic_DNA"/>
</dbReference>
<sequence length="100" mass="10982">MTTNRDWEALIHKIAQGGGRVEFTDHAWKQMDARDISSSMAMDTLRNGRIIRPPQVNDATGETKCRMEHYCAGEEVRVVVAVTGTGANTAVVITAFTTSE</sequence>
<dbReference type="RefSeq" id="WP_087669863.1">
    <property type="nucleotide sequence ID" value="NZ_FCNW02000039.1"/>
</dbReference>
<dbReference type="OrthoDB" id="8686983at2"/>
<dbReference type="AlphaFoldDB" id="A0A158IP67"/>
<comment type="caution">
    <text evidence="1">The sequence shown here is derived from an EMBL/GenBank/DDBJ whole genome shotgun (WGS) entry which is preliminary data.</text>
</comment>
<accession>A0A158IP67</accession>
<evidence type="ECO:0008006" key="3">
    <source>
        <dbReference type="Google" id="ProtNLM"/>
    </source>
</evidence>
<evidence type="ECO:0000313" key="2">
    <source>
        <dbReference type="Proteomes" id="UP000054977"/>
    </source>
</evidence>
<reference evidence="1" key="1">
    <citation type="submission" date="2016-01" db="EMBL/GenBank/DDBJ databases">
        <authorList>
            <person name="Peeters C."/>
        </authorList>
    </citation>
    <scope>NUCLEOTIDE SEQUENCE [LARGE SCALE GENOMIC DNA]</scope>
    <source>
        <strain evidence="1">LMG 22934</strain>
    </source>
</reference>
<evidence type="ECO:0000313" key="1">
    <source>
        <dbReference type="EMBL" id="SAL58337.1"/>
    </source>
</evidence>
<dbReference type="InterPro" id="IPR025354">
    <property type="entry name" value="DUF4258"/>
</dbReference>
<protein>
    <recommendedName>
        <fullName evidence="3">DUF4258 domain-containing protein</fullName>
    </recommendedName>
</protein>
<dbReference type="Pfam" id="PF14076">
    <property type="entry name" value="DUF4258"/>
    <property type="match status" value="1"/>
</dbReference>
<proteinExistence type="predicted"/>
<keyword evidence="2" id="KW-1185">Reference proteome</keyword>